<name>C8PIK6_9BACT</name>
<keyword evidence="2" id="KW-1185">Reference proteome</keyword>
<gene>
    <name evidence="1" type="ORF">CAMGR0001_1667</name>
</gene>
<evidence type="ECO:0000313" key="2">
    <source>
        <dbReference type="Proteomes" id="UP000005709"/>
    </source>
</evidence>
<evidence type="ECO:0000313" key="1">
    <source>
        <dbReference type="EMBL" id="EEV17371.1"/>
    </source>
</evidence>
<dbReference type="eggNOG" id="COG4695">
    <property type="taxonomic scope" value="Bacteria"/>
</dbReference>
<dbReference type="Proteomes" id="UP000005709">
    <property type="component" value="Unassembled WGS sequence"/>
</dbReference>
<comment type="caution">
    <text evidence="1">The sequence shown here is derived from an EMBL/GenBank/DDBJ whole genome shotgun (WGS) entry which is preliminary data.</text>
</comment>
<proteinExistence type="predicted"/>
<dbReference type="Pfam" id="PF04860">
    <property type="entry name" value="Phage_portal"/>
    <property type="match status" value="1"/>
</dbReference>
<accession>C8PIK6</accession>
<dbReference type="OrthoDB" id="5449776at2"/>
<organism evidence="1 2">
    <name type="scientific">Campylobacter gracilis RM3268</name>
    <dbReference type="NCBI Taxonomy" id="553220"/>
    <lineage>
        <taxon>Bacteria</taxon>
        <taxon>Pseudomonadati</taxon>
        <taxon>Campylobacterota</taxon>
        <taxon>Epsilonproteobacteria</taxon>
        <taxon>Campylobacterales</taxon>
        <taxon>Campylobacteraceae</taxon>
        <taxon>Campylobacter</taxon>
    </lineage>
</organism>
<dbReference type="EMBL" id="ACYG01000027">
    <property type="protein sequence ID" value="EEV17371.1"/>
    <property type="molecule type" value="Genomic_DNA"/>
</dbReference>
<dbReference type="RefSeq" id="WP_005872492.1">
    <property type="nucleotide sequence ID" value="NZ_ACYG01000027.1"/>
</dbReference>
<protein>
    <submittedName>
        <fullName evidence="1">Phage portal protein</fullName>
    </submittedName>
</protein>
<dbReference type="STRING" id="824.CGRAC_0608"/>
<reference evidence="1 2" key="1">
    <citation type="submission" date="2009-07" db="EMBL/GenBank/DDBJ databases">
        <authorList>
            <person name="Madupu R."/>
            <person name="Sebastian Y."/>
            <person name="Durkin A.S."/>
            <person name="Torralba M."/>
            <person name="Methe B."/>
            <person name="Sutton G.G."/>
            <person name="Strausberg R.L."/>
            <person name="Nelson K.E."/>
        </authorList>
    </citation>
    <scope>NUCLEOTIDE SEQUENCE [LARGE SCALE GENOMIC DNA]</scope>
    <source>
        <strain evidence="1 2">RM3268</strain>
    </source>
</reference>
<sequence>MDRIFKAAAEASAQIKDETVGADGIIEPFCAPEHLLGLFYANTYHRRAIQLKASLLSNVQDGKALEGMAGTPKDFLYAFILNLEIFGNAYLEIAGRNLYILPSVEARVDKNKEVFQVKNGRKIALNARQLAYYSPMSRYYGEPDYLGALLAIMTNQKADSFNNAFFENSARADTAIIFENSEPDEAQLNAFRDFFGVNFKGHQKAHKTLVLTANGENAKVRIEDLSKVEDISFEKLKNLNRDEIIAAHGVPPRMMGIINASQLGGGGEVAQQLHSFNELTIIPKQKQIEWFFDSLGFKIKLNPIDVSSFKDDGELMSSLVASGILSLAEARGILGYDK</sequence>
<dbReference type="InterPro" id="IPR006944">
    <property type="entry name" value="Phage/GTA_portal"/>
</dbReference>
<dbReference type="AlphaFoldDB" id="C8PIK6"/>